<dbReference type="Proteomes" id="UP000626220">
    <property type="component" value="Unassembled WGS sequence"/>
</dbReference>
<evidence type="ECO:0000313" key="1">
    <source>
        <dbReference type="EMBL" id="GHF33281.1"/>
    </source>
</evidence>
<name>A0A8J3GT03_9RHOB</name>
<proteinExistence type="predicted"/>
<comment type="caution">
    <text evidence="1">The sequence shown here is derived from an EMBL/GenBank/DDBJ whole genome shotgun (WGS) entry which is preliminary data.</text>
</comment>
<organism evidence="1 2">
    <name type="scientific">Seohaeicola zhoushanensis</name>
    <dbReference type="NCBI Taxonomy" id="1569283"/>
    <lineage>
        <taxon>Bacteria</taxon>
        <taxon>Pseudomonadati</taxon>
        <taxon>Pseudomonadota</taxon>
        <taxon>Alphaproteobacteria</taxon>
        <taxon>Rhodobacterales</taxon>
        <taxon>Roseobacteraceae</taxon>
        <taxon>Seohaeicola</taxon>
    </lineage>
</organism>
<reference evidence="1" key="1">
    <citation type="journal article" date="2014" name="Int. J. Syst. Evol. Microbiol.">
        <title>Complete genome sequence of Corynebacterium casei LMG S-19264T (=DSM 44701T), isolated from a smear-ripened cheese.</title>
        <authorList>
            <consortium name="US DOE Joint Genome Institute (JGI-PGF)"/>
            <person name="Walter F."/>
            <person name="Albersmeier A."/>
            <person name="Kalinowski J."/>
            <person name="Ruckert C."/>
        </authorList>
    </citation>
    <scope>NUCLEOTIDE SEQUENCE</scope>
    <source>
        <strain evidence="1">KCTC 42650</strain>
    </source>
</reference>
<accession>A0A8J3GT03</accession>
<protein>
    <submittedName>
        <fullName evidence="1">Uncharacterized protein</fullName>
    </submittedName>
</protein>
<dbReference type="RefSeq" id="WP_189678057.1">
    <property type="nucleotide sequence ID" value="NZ_BNCJ01000001.1"/>
</dbReference>
<reference evidence="1" key="2">
    <citation type="submission" date="2020-09" db="EMBL/GenBank/DDBJ databases">
        <authorList>
            <person name="Sun Q."/>
            <person name="Kim S."/>
        </authorList>
    </citation>
    <scope>NUCLEOTIDE SEQUENCE</scope>
    <source>
        <strain evidence="1">KCTC 42650</strain>
    </source>
</reference>
<keyword evidence="2" id="KW-1185">Reference proteome</keyword>
<dbReference type="AlphaFoldDB" id="A0A8J3GT03"/>
<gene>
    <name evidence="1" type="ORF">GCM10017056_00870</name>
</gene>
<evidence type="ECO:0000313" key="2">
    <source>
        <dbReference type="Proteomes" id="UP000626220"/>
    </source>
</evidence>
<dbReference type="EMBL" id="BNCJ01000001">
    <property type="protein sequence ID" value="GHF33281.1"/>
    <property type="molecule type" value="Genomic_DNA"/>
</dbReference>
<sequence>MTMDLNKSRDRLEWARDDLSYLKKATNFRQFERAWNDFLTHANGAFVQLEVACKCSEQTRQWYAGQKQRRQDDQLMQYLHEARNADEHSVEKVTQFHPGSVMIGKQAEGYSNEISFSQGPDGRMDVQSLDGKPVLIEVRKPEVRLRPVTVKRGGKVYGPPKSHLGASLEDTSPIAIAEKAVEFISGVLAEAEAKFAYTMARKTHSRT</sequence>